<keyword evidence="1" id="KW-0812">Transmembrane</keyword>
<reference evidence="2 5" key="1">
    <citation type="submission" date="2015-09" db="EMBL/GenBank/DDBJ databases">
        <authorList>
            <consortium name="Pathogen Informatics"/>
        </authorList>
    </citation>
    <scope>NUCLEOTIDE SEQUENCE [LARGE SCALE GENOMIC DNA]</scope>
    <source>
        <strain evidence="2 5">2789STDY5834948</strain>
    </source>
</reference>
<evidence type="ECO:0000313" key="5">
    <source>
        <dbReference type="Proteomes" id="UP000095332"/>
    </source>
</evidence>
<feature type="transmembrane region" description="Helical" evidence="1">
    <location>
        <begin position="126"/>
        <end position="146"/>
    </location>
</feature>
<organism evidence="2 5">
    <name type="scientific">Parabacteroides distasonis</name>
    <dbReference type="NCBI Taxonomy" id="823"/>
    <lineage>
        <taxon>Bacteria</taxon>
        <taxon>Pseudomonadati</taxon>
        <taxon>Bacteroidota</taxon>
        <taxon>Bacteroidia</taxon>
        <taxon>Bacteroidales</taxon>
        <taxon>Tannerellaceae</taxon>
        <taxon>Parabacteroides</taxon>
    </lineage>
</organism>
<protein>
    <submittedName>
        <fullName evidence="3">DUF4153 domain-containing protein</fullName>
    </submittedName>
</protein>
<dbReference type="AlphaFoldDB" id="A0A174WTP9"/>
<gene>
    <name evidence="2" type="ORF">ERS852560_03558</name>
    <name evidence="4" type="ORF">GKD54_15545</name>
    <name evidence="3" type="ORF">GKD58_14650</name>
</gene>
<feature type="transmembrane region" description="Helical" evidence="1">
    <location>
        <begin position="301"/>
        <end position="319"/>
    </location>
</feature>
<keyword evidence="1" id="KW-1133">Transmembrane helix</keyword>
<feature type="transmembrane region" description="Helical" evidence="1">
    <location>
        <begin position="42"/>
        <end position="60"/>
    </location>
</feature>
<feature type="transmembrane region" description="Helical" evidence="1">
    <location>
        <begin position="272"/>
        <end position="289"/>
    </location>
</feature>
<feature type="transmembrane region" description="Helical" evidence="1">
    <location>
        <begin position="166"/>
        <end position="184"/>
    </location>
</feature>
<dbReference type="EMBL" id="WKMX01000015">
    <property type="protein sequence ID" value="MRZ07594.1"/>
    <property type="molecule type" value="Genomic_DNA"/>
</dbReference>
<dbReference type="InterPro" id="IPR025291">
    <property type="entry name" value="DUF4153"/>
</dbReference>
<dbReference type="Proteomes" id="UP000095332">
    <property type="component" value="Unassembled WGS sequence"/>
</dbReference>
<feature type="transmembrane region" description="Helical" evidence="1">
    <location>
        <begin position="238"/>
        <end position="260"/>
    </location>
</feature>
<name>A0A174WTP9_PARDI</name>
<keyword evidence="1" id="KW-0472">Membrane</keyword>
<dbReference type="RefSeq" id="WP_057329250.1">
    <property type="nucleotide sequence ID" value="NZ_CZBM01000017.1"/>
</dbReference>
<dbReference type="Pfam" id="PF13687">
    <property type="entry name" value="DUF4153"/>
    <property type="match status" value="1"/>
</dbReference>
<sequence>MRKKIELFGLRMKAAVQSHPVEVSLSVLACAMGCYDYESEGSFFDMVLQYMPVVFLFVYTLNRCCARMRRRLLYYFSALLWIPFLMMPVERSFSSTHLVSLIIVILVYLGSGWMKDNKRFVENTLFFVRSLLYAGGLSVVIYVLSGSIYKSIQYIFEIWQDEAERIIAYTAFIVFSIIFPLLFLMFNERRERSWLPSKSKLFDVLLNYVLSPALLIYAVILYLYFIKIAVLWSLPKGAVASIVVSFTAAAFILKGCQVFLTRRYYDWFYDHASLAVFPALVMFWIGTLYRIREYGFTEPRVYLVVVGLILTGAAVLFSVKRWASYLYVACWAILLLASVTYIPGMTAKNIEHISQMSRKDDPMKKSWEVEYVHISSDKPVDIRGYNTMASLRSYKMSDAARLVAENDTIAVYDEEDVLVYQKSYDGFLDGQLRKVGLSQLAPIPESVYPDLLRIDMDSSAIILEAIDLRRDSANHINYIIGSCYLKQ</sequence>
<proteinExistence type="predicted"/>
<feature type="transmembrane region" description="Helical" evidence="1">
    <location>
        <begin position="205"/>
        <end position="226"/>
    </location>
</feature>
<evidence type="ECO:0000313" key="2">
    <source>
        <dbReference type="EMBL" id="CUQ50694.1"/>
    </source>
</evidence>
<feature type="transmembrane region" description="Helical" evidence="1">
    <location>
        <begin position="72"/>
        <end position="89"/>
    </location>
</feature>
<dbReference type="EMBL" id="CZBM01000017">
    <property type="protein sequence ID" value="CUQ50694.1"/>
    <property type="molecule type" value="Genomic_DNA"/>
</dbReference>
<dbReference type="EMBL" id="WKMW01000015">
    <property type="protein sequence ID" value="MRY85481.1"/>
    <property type="molecule type" value="Genomic_DNA"/>
</dbReference>
<evidence type="ECO:0000313" key="4">
    <source>
        <dbReference type="EMBL" id="MRZ07594.1"/>
    </source>
</evidence>
<evidence type="ECO:0000256" key="1">
    <source>
        <dbReference type="SAM" id="Phobius"/>
    </source>
</evidence>
<accession>A0A174WTP9</accession>
<evidence type="ECO:0000313" key="7">
    <source>
        <dbReference type="Proteomes" id="UP000471216"/>
    </source>
</evidence>
<reference evidence="6 7" key="2">
    <citation type="journal article" date="2019" name="Nat. Med.">
        <title>A library of human gut bacterial isolates paired with longitudinal multiomics data enables mechanistic microbiome research.</title>
        <authorList>
            <person name="Poyet M."/>
            <person name="Groussin M."/>
            <person name="Gibbons S.M."/>
            <person name="Avila-Pacheco J."/>
            <person name="Jiang X."/>
            <person name="Kearney S.M."/>
            <person name="Perrotta A.R."/>
            <person name="Berdy B."/>
            <person name="Zhao S."/>
            <person name="Lieberman T.D."/>
            <person name="Swanson P.K."/>
            <person name="Smith M."/>
            <person name="Roesemann S."/>
            <person name="Alexander J.E."/>
            <person name="Rich S.A."/>
            <person name="Livny J."/>
            <person name="Vlamakis H."/>
            <person name="Clish C."/>
            <person name="Bullock K."/>
            <person name="Deik A."/>
            <person name="Scott J."/>
            <person name="Pierce K.A."/>
            <person name="Xavier R.J."/>
            <person name="Alm E.J."/>
        </authorList>
    </citation>
    <scope>NUCLEOTIDE SEQUENCE [LARGE SCALE GENOMIC DNA]</scope>
    <source>
        <strain evidence="4 7">BIOML-A10</strain>
        <strain evidence="3 6">BIOML-A11</strain>
    </source>
</reference>
<evidence type="ECO:0000313" key="3">
    <source>
        <dbReference type="EMBL" id="MRY85481.1"/>
    </source>
</evidence>
<dbReference type="Proteomes" id="UP000471216">
    <property type="component" value="Unassembled WGS sequence"/>
</dbReference>
<evidence type="ECO:0000313" key="6">
    <source>
        <dbReference type="Proteomes" id="UP000450599"/>
    </source>
</evidence>
<dbReference type="Proteomes" id="UP000450599">
    <property type="component" value="Unassembled WGS sequence"/>
</dbReference>
<feature type="transmembrane region" description="Helical" evidence="1">
    <location>
        <begin position="95"/>
        <end position="114"/>
    </location>
</feature>
<feature type="transmembrane region" description="Helical" evidence="1">
    <location>
        <begin position="326"/>
        <end position="344"/>
    </location>
</feature>